<proteinExistence type="predicted"/>
<gene>
    <name evidence="3" type="ORF">ERL59_10085</name>
</gene>
<feature type="domain" description="NAD-dependent epimerase/dehydratase" evidence="2">
    <location>
        <begin position="8"/>
        <end position="243"/>
    </location>
</feature>
<dbReference type="Gene3D" id="3.40.50.720">
    <property type="entry name" value="NAD(P)-binding Rossmann-like Domain"/>
    <property type="match status" value="1"/>
</dbReference>
<dbReference type="Pfam" id="PF01370">
    <property type="entry name" value="Epimerase"/>
    <property type="match status" value="1"/>
</dbReference>
<keyword evidence="1" id="KW-0520">NAD</keyword>
<evidence type="ECO:0000259" key="2">
    <source>
        <dbReference type="Pfam" id="PF01370"/>
    </source>
</evidence>
<reference evidence="3 4" key="1">
    <citation type="submission" date="2019-01" db="EMBL/GenBank/DDBJ databases">
        <title>Chengkuizengella sp. nov., isolated from deep-sea sediment of East Pacific Ocean.</title>
        <authorList>
            <person name="Yang J."/>
            <person name="Lai Q."/>
            <person name="Shao Z."/>
        </authorList>
    </citation>
    <scope>NUCLEOTIDE SEQUENCE [LARGE SCALE GENOMIC DNA]</scope>
    <source>
        <strain evidence="3 4">YPA3-1-1</strain>
    </source>
</reference>
<accession>A0A6N9Q3D4</accession>
<evidence type="ECO:0000313" key="3">
    <source>
        <dbReference type="EMBL" id="NBI29308.1"/>
    </source>
</evidence>
<dbReference type="Proteomes" id="UP000448943">
    <property type="component" value="Unassembled WGS sequence"/>
</dbReference>
<organism evidence="3 4">
    <name type="scientific">Chengkuizengella marina</name>
    <dbReference type="NCBI Taxonomy" id="2507566"/>
    <lineage>
        <taxon>Bacteria</taxon>
        <taxon>Bacillati</taxon>
        <taxon>Bacillota</taxon>
        <taxon>Bacilli</taxon>
        <taxon>Bacillales</taxon>
        <taxon>Paenibacillaceae</taxon>
        <taxon>Chengkuizengella</taxon>
    </lineage>
</organism>
<dbReference type="RefSeq" id="WP_160646102.1">
    <property type="nucleotide sequence ID" value="NZ_SIJB01000023.1"/>
</dbReference>
<dbReference type="PANTHER" id="PTHR43574">
    <property type="entry name" value="EPIMERASE-RELATED"/>
    <property type="match status" value="1"/>
</dbReference>
<dbReference type="Gene3D" id="3.90.25.10">
    <property type="entry name" value="UDP-galactose 4-epimerase, domain 1"/>
    <property type="match status" value="1"/>
</dbReference>
<name>A0A6N9Q3D4_9BACL</name>
<keyword evidence="4" id="KW-1185">Reference proteome</keyword>
<dbReference type="InterPro" id="IPR036291">
    <property type="entry name" value="NAD(P)-bd_dom_sf"/>
</dbReference>
<dbReference type="PRINTS" id="PR01713">
    <property type="entry name" value="NUCEPIMERASE"/>
</dbReference>
<evidence type="ECO:0000313" key="4">
    <source>
        <dbReference type="Proteomes" id="UP000448943"/>
    </source>
</evidence>
<dbReference type="AlphaFoldDB" id="A0A6N9Q3D4"/>
<dbReference type="InterPro" id="IPR001509">
    <property type="entry name" value="Epimerase_deHydtase"/>
</dbReference>
<evidence type="ECO:0000256" key="1">
    <source>
        <dbReference type="ARBA" id="ARBA00023027"/>
    </source>
</evidence>
<protein>
    <submittedName>
        <fullName evidence="3">NAD-dependent epimerase/dehydratase family protein</fullName>
    </submittedName>
</protein>
<dbReference type="EMBL" id="SIJB01000023">
    <property type="protein sequence ID" value="NBI29308.1"/>
    <property type="molecule type" value="Genomic_DNA"/>
</dbReference>
<dbReference type="SUPFAM" id="SSF51735">
    <property type="entry name" value="NAD(P)-binding Rossmann-fold domains"/>
    <property type="match status" value="1"/>
</dbReference>
<sequence length="342" mass="39231">MSSQNQLLVTGCAGFIGYHLTKRLLHQGYSIIGIDNLTPYYDVSLKKDRLKQLLPHENFTYQQISIEDGSKIKHIFSENEFESVIHLAAQPGVRYSFENPQAYIDTNITGFLSILEACRYHQPKQLIFASSSSVYGANTEMPFSEEHRVDHPLSLYGMTKKSNELMAYTYTSQFGTPTIGLRFFTVYGPWGRPDMALFSFTKSILSGKTIKVYNHGNMKRDFTYVDDIIEGIVRLIEKDNNIGDKNKKLTQPVTNTNDLPYRIYNIGNQNPVNLLEFIEVLEKKLGIQANKELLPMQAGDLSETYADVDMLVKDVDYKPNTTIKEGISRFVDWYLEYYNKKK</sequence>
<dbReference type="OrthoDB" id="9811743at2"/>
<comment type="caution">
    <text evidence="3">The sequence shown here is derived from an EMBL/GenBank/DDBJ whole genome shotgun (WGS) entry which is preliminary data.</text>
</comment>